<dbReference type="Gene3D" id="3.40.50.300">
    <property type="entry name" value="P-loop containing nucleotide triphosphate hydrolases"/>
    <property type="match status" value="1"/>
</dbReference>
<name>A0A9X2S1H4_STRMQ</name>
<dbReference type="SUPFAM" id="SSF48452">
    <property type="entry name" value="TPR-like"/>
    <property type="match status" value="4"/>
</dbReference>
<sequence>MRPGADGAGWDALQEIRVESGYAYGTIGADIHVFGNGTPVYRLFEHQPVTALDTEWLRAQPSRRLDSRSAVVDFAGRDEELRALVAWRDTGQRLAVRWLHGEGGQGKTRLALQLASDASARGWKVVDAVHGTDTHPPAELKQDLRLDGHAGVLVLVDYADRWPVSHLSWLFHNRLLQKDVPARILLLARSVDQWPAVRGRLNRLRVNADPSDQYLAPIPEAGEQREHLFSAARDSFARHYRQITRPERISPPDALNDTEFGLTLAVLMAALVAVDAAAHDRRAPAGMTGLTAYLLDREHENWEQLYETSGAGSGYRTPPAVMARMVFLASLIGLSHRSYAEPLIGVVSDEIPPEVLLADHSVCYPSTELFPEGVLQPLLPDRLAEDFLALTLPGSPVTAYPTDRLSGAVCRTFLEPLSDALPRNWIMRAVTFLAAAAARWPHVGAGYLYPMLRAHPEVAAHAGSTALLQLASVEDVDLDMLTMVDDTIEDLSGELARFDLATGAVATCDRVTPRRLEATSAPDERMRLLNRLGLRMLHAGRPSDAIRPLEDAVDLGRRSMAEADPSVLPLQSKALIRLSRALMDTGQLRFEAFALSAEAAQVSRALVDAGSDSQLLILAECLSTASDNADALGRGETALEFIDEAVSIYQFLRETSHDSVLPQLASALNALGRRLRSLGRIQESARPTFDAMEIRGELAKSDFPTHFADNVRSMIDFGICTAEMGLSDQALNSFNMATGFLRKLIEVRPGLLPDLADGLEWTGRQLAEAGRTDEALVVTEEAVAIRRKEWDTDSTNAEALANSLHMLALRLDECGRTDEAADAAGHAFSIRWALANVVPEMYSFGAIALDLGLRGRLLRRLGRLDEAETELMNARAGLRDLPDQQLTPRLPERLAGILDELAGVLHELGKPHEARDIAAEAATMRRRTPPPPSQRRRRVYSPSREFQRPDEAETGELATRLTLKTAILVHRPLAEKEPDRYLPALAVALHNLGRHQLRNDERPDDAITSLRESCGVFRELSQNNIFHVPQLALILNNLGSALYQIDRHEEALAPSLECVELYRRLEKGNPSEFRPDLGAALSNLGRRLEKLSRRGEALAAFEEALEVFRRLAADDPDRHLSPLADTLTRVSDLLSAAGRLEDAISPQEEAVGILRQLARDEPTHVPGLAAGLNNLGVRFSEALRPADAIAPTQESLEIHRRLVQENPREYMPLLAASLLNMGIRQSAVDRPDAAVEILGEAVGRYRQLVVVDGPAAHGSQLAVSLGTLGRQLAALGRYEEMLAVSQEGLDLLRPFAESDPETHLPEFTRWQLLYAEMRLHARLDLPSALEAALGAIDTYWSVAEQYPVYIPLLKRSLTVLADILDALGNHTDAAEFRRKRETIPDPGFSRA</sequence>
<protein>
    <submittedName>
        <fullName evidence="2">Tetratricopeptide repeat protein</fullName>
    </submittedName>
</protein>
<dbReference type="InterPro" id="IPR027417">
    <property type="entry name" value="P-loop_NTPase"/>
</dbReference>
<dbReference type="Pfam" id="PF13374">
    <property type="entry name" value="TPR_10"/>
    <property type="match status" value="1"/>
</dbReference>
<feature type="region of interest" description="Disordered" evidence="1">
    <location>
        <begin position="920"/>
        <end position="953"/>
    </location>
</feature>
<dbReference type="Proteomes" id="UP001142400">
    <property type="component" value="Unassembled WGS sequence"/>
</dbReference>
<dbReference type="PANTHER" id="PTHR19959">
    <property type="entry name" value="KINESIN LIGHT CHAIN"/>
    <property type="match status" value="1"/>
</dbReference>
<gene>
    <name evidence="2" type="ORF">NQU54_46170</name>
</gene>
<keyword evidence="3" id="KW-1185">Reference proteome</keyword>
<dbReference type="Pfam" id="PF13424">
    <property type="entry name" value="TPR_12"/>
    <property type="match status" value="1"/>
</dbReference>
<dbReference type="RefSeq" id="WP_257636271.1">
    <property type="nucleotide sequence ID" value="NZ_JANIIC010000113.1"/>
</dbReference>
<comment type="caution">
    <text evidence="2">The sequence shown here is derived from an EMBL/GenBank/DDBJ whole genome shotgun (WGS) entry which is preliminary data.</text>
</comment>
<proteinExistence type="predicted"/>
<dbReference type="PANTHER" id="PTHR19959:SF119">
    <property type="entry name" value="FUNGAL LIPASE-LIKE DOMAIN-CONTAINING PROTEIN"/>
    <property type="match status" value="1"/>
</dbReference>
<evidence type="ECO:0000313" key="2">
    <source>
        <dbReference type="EMBL" id="MCQ8836204.1"/>
    </source>
</evidence>
<evidence type="ECO:0000256" key="1">
    <source>
        <dbReference type="SAM" id="MobiDB-lite"/>
    </source>
</evidence>
<accession>A0A9X2S1H4</accession>
<evidence type="ECO:0000313" key="3">
    <source>
        <dbReference type="Proteomes" id="UP001142400"/>
    </source>
</evidence>
<dbReference type="InterPro" id="IPR011990">
    <property type="entry name" value="TPR-like_helical_dom_sf"/>
</dbReference>
<dbReference type="EMBL" id="JANIIC010000113">
    <property type="protein sequence ID" value="MCQ8836204.1"/>
    <property type="molecule type" value="Genomic_DNA"/>
</dbReference>
<organism evidence="2 3">
    <name type="scientific">Streptomyces malaysiensis subsp. samsunensis</name>
    <dbReference type="NCBI Taxonomy" id="459658"/>
    <lineage>
        <taxon>Bacteria</taxon>
        <taxon>Bacillati</taxon>
        <taxon>Actinomycetota</taxon>
        <taxon>Actinomycetes</taxon>
        <taxon>Kitasatosporales</taxon>
        <taxon>Streptomycetaceae</taxon>
        <taxon>Streptomyces</taxon>
        <taxon>Streptomyces violaceusniger group</taxon>
    </lineage>
</organism>
<dbReference type="InterPro" id="IPR019734">
    <property type="entry name" value="TPR_rpt"/>
</dbReference>
<dbReference type="SMART" id="SM00028">
    <property type="entry name" value="TPR"/>
    <property type="match status" value="4"/>
</dbReference>
<dbReference type="Gene3D" id="1.25.40.10">
    <property type="entry name" value="Tetratricopeptide repeat domain"/>
    <property type="match status" value="4"/>
</dbReference>
<reference evidence="2" key="1">
    <citation type="submission" date="2022-06" db="EMBL/GenBank/DDBJ databases">
        <title>WGS of actinobacteria.</title>
        <authorList>
            <person name="Thawai C."/>
        </authorList>
    </citation>
    <scope>NUCLEOTIDE SEQUENCE</scope>
    <source>
        <strain evidence="2">DSM 42010</strain>
    </source>
</reference>
<feature type="compositionally biased region" description="Basic residues" evidence="1">
    <location>
        <begin position="924"/>
        <end position="939"/>
    </location>
</feature>
<dbReference type="SUPFAM" id="SSF52540">
    <property type="entry name" value="P-loop containing nucleoside triphosphate hydrolases"/>
    <property type="match status" value="1"/>
</dbReference>